<dbReference type="OrthoDB" id="2447618at2759"/>
<feature type="region of interest" description="Disordered" evidence="1">
    <location>
        <begin position="1132"/>
        <end position="1167"/>
    </location>
</feature>
<feature type="region of interest" description="Disordered" evidence="1">
    <location>
        <begin position="455"/>
        <end position="509"/>
    </location>
</feature>
<reference evidence="2" key="1">
    <citation type="journal article" date="2020" name="Fungal Divers.">
        <title>Resolving the Mortierellaceae phylogeny through synthesis of multi-gene phylogenetics and phylogenomics.</title>
        <authorList>
            <person name="Vandepol N."/>
            <person name="Liber J."/>
            <person name="Desiro A."/>
            <person name="Na H."/>
            <person name="Kennedy M."/>
            <person name="Barry K."/>
            <person name="Grigoriev I.V."/>
            <person name="Miller A.N."/>
            <person name="O'Donnell K."/>
            <person name="Stajich J.E."/>
            <person name="Bonito G."/>
        </authorList>
    </citation>
    <scope>NUCLEOTIDE SEQUENCE</scope>
    <source>
        <strain evidence="2">KOD1015</strain>
    </source>
</reference>
<feature type="non-terminal residue" evidence="2">
    <location>
        <position position="1"/>
    </location>
</feature>
<feature type="compositionally biased region" description="Polar residues" evidence="1">
    <location>
        <begin position="1465"/>
        <end position="1482"/>
    </location>
</feature>
<feature type="compositionally biased region" description="Basic residues" evidence="1">
    <location>
        <begin position="1070"/>
        <end position="1082"/>
    </location>
</feature>
<feature type="region of interest" description="Disordered" evidence="1">
    <location>
        <begin position="669"/>
        <end position="706"/>
    </location>
</feature>
<evidence type="ECO:0000313" key="2">
    <source>
        <dbReference type="EMBL" id="KAF9580347.1"/>
    </source>
</evidence>
<feature type="compositionally biased region" description="Low complexity" evidence="1">
    <location>
        <begin position="1058"/>
        <end position="1067"/>
    </location>
</feature>
<feature type="region of interest" description="Disordered" evidence="1">
    <location>
        <begin position="1057"/>
        <end position="1096"/>
    </location>
</feature>
<feature type="region of interest" description="Disordered" evidence="1">
    <location>
        <begin position="290"/>
        <end position="319"/>
    </location>
</feature>
<feature type="region of interest" description="Disordered" evidence="1">
    <location>
        <begin position="193"/>
        <end position="233"/>
    </location>
</feature>
<feature type="region of interest" description="Disordered" evidence="1">
    <location>
        <begin position="909"/>
        <end position="961"/>
    </location>
</feature>
<feature type="compositionally biased region" description="Basic and acidic residues" evidence="1">
    <location>
        <begin position="48"/>
        <end position="66"/>
    </location>
</feature>
<feature type="region of interest" description="Disordered" evidence="1">
    <location>
        <begin position="754"/>
        <end position="773"/>
    </location>
</feature>
<accession>A0A9P6KD46</accession>
<evidence type="ECO:0000313" key="3">
    <source>
        <dbReference type="Proteomes" id="UP000780801"/>
    </source>
</evidence>
<feature type="compositionally biased region" description="Acidic residues" evidence="1">
    <location>
        <begin position="38"/>
        <end position="47"/>
    </location>
</feature>
<feature type="non-terminal residue" evidence="2">
    <location>
        <position position="1502"/>
    </location>
</feature>
<sequence length="1502" mass="166061">RFERSNPPPGLSTMSQSTFAIPAEVQTRSQNLELRDMIEDEDYDEDEALRVAIRESIADSQRERRSLSPLNGDHSESHHGEPSRQPAHQRTSGFGGNDGQLSGDPWLSGDQETSDNAVAWREQPVFPRRRSFGRSRYDAMSLISTASPGPHWDRASVGPQHTTPRKQQRNLTSDVIEVDCSDLEELEMELPTPRQQLKTTTIRTRSTRRANSNADPGPSKRNKNRRLVKASNHPRVREIIPSSGDEQDTSLWSTRKSGELKHRPIVNELISSSEGELDELSKNNGKLTIRKNTRTSGNTRYPVANDTIAQPSTVPPPSSDIIPSSPTLLGSTSKMPWSVAEGSDGDIVLSTPKMKQRVQHYDTVQDSEEEDSGMEDPLVCWTPTRRRSSISTNHLGLPLIKSTYDGNLVYALASDSEADVELQDVAARKQDDDIPLSVKAEDDVVVEKTVHVVQSQRPNRLSKRSNSLYKDENQRKLTSKRLKKPRPLVLDVSSGTDSGLECMGSKQPTAAKIRRQENERKLKAILMFDKEATPKTREPSESPLNRRVVEVEQTKFEKSPFAMFPRLDHPVRRTADEQDQVDLVPKEEETKIAPSLSKPIKETENKRPIEQYDFQDSAGEDDEPLIDPRSRRRSGQHERPGLSSPQKKMRLSEAAPGPAVFENAIKAAVQKAQNQARIPGPPARMETIGSFSTISDSQPYGTQQHQPFNNFLTSQAEEIDDFSDDEHKKESLQDHTDRKSRRYSGLQFAELRKSDNNSAAIASPPPISQESLPSLDLQTQDYRECSPILSQDAMEKCPICSEVFTVSELMDHVEMELQAKEQEKLEELHRRDEEYAIELEKAYQTQAEPMFVVDSLDSTAHLTQSFPQLLTQTKLNFAPITHTQFDVTPPKSREAQKRAISLDTPIRKVTSLSLNSPPPKASDAGHYQHRGVGAPMASLRKKGSRVSSLTSDRGSLRREDSEVIPLTDDRASLRRDDSDIISLSDSRASLRRDYSDVIPLTDEASSLRKEGSGIISLVEDRIGPGLVPPNVEHWDLESPSCSQSAFKIQPGQRFLEDSSLSLPSSSSMGTRHRITARSKKTGSRSSGLASSAASNSKLSTGRLSAPYVVFDETIDDDLDDFLERPEPSSLVNRSFRTRSRAEGTNSSGSSRRSNIAEGKKKELIDLDDSDDEVTQLLSKPAGRRSRKLPPSVLDTVLSAPSAAHQRQGSKSQRKDQYFVTLSDDEAETEEQQVIAEKLWNPEDDPFDSESLDPRQVKGIGLGGIVGGIGALPGSLSMSKLTKSKASQVMQKDHASEDSSLVVSAQTQANSSRADQKQVQSKDGSQYQEGPFEGQSYEYEDPNYGLHSQEWWDAANPAGQRLQDPDESWSTAGGGEREDREGEDDGYNSPLGDFVDLRQRRDDPSMAMYFEQLGDDGGGDSSSKPRSKNGVGRGRGRAKGAGTRKGVSFAPGVAPFGSSADDDNNGEGSSRGHTAGRATTANGSLAIRSRPTVSSYGKGKQKK</sequence>
<feature type="region of interest" description="Disordered" evidence="1">
    <location>
        <begin position="722"/>
        <end position="742"/>
    </location>
</feature>
<feature type="compositionally biased region" description="Low complexity" evidence="1">
    <location>
        <begin position="1083"/>
        <end position="1096"/>
    </location>
</feature>
<feature type="compositionally biased region" description="Polar residues" evidence="1">
    <location>
        <begin position="689"/>
        <end position="706"/>
    </location>
</feature>
<evidence type="ECO:0000256" key="1">
    <source>
        <dbReference type="SAM" id="MobiDB-lite"/>
    </source>
</evidence>
<proteinExistence type="predicted"/>
<feature type="compositionally biased region" description="Basic and acidic residues" evidence="1">
    <location>
        <begin position="599"/>
        <end position="610"/>
    </location>
</feature>
<feature type="compositionally biased region" description="Polar residues" evidence="1">
    <location>
        <begin position="1297"/>
        <end position="1327"/>
    </location>
</feature>
<feature type="compositionally biased region" description="Basic and acidic residues" evidence="1">
    <location>
        <begin position="725"/>
        <end position="737"/>
    </location>
</feature>
<protein>
    <submittedName>
        <fullName evidence="2">Uncharacterized protein</fullName>
    </submittedName>
</protein>
<feature type="compositionally biased region" description="Basic residues" evidence="1">
    <location>
        <begin position="220"/>
        <end position="233"/>
    </location>
</feature>
<feature type="compositionally biased region" description="Basic and acidic residues" evidence="1">
    <location>
        <begin position="566"/>
        <end position="576"/>
    </location>
</feature>
<organism evidence="2 3">
    <name type="scientific">Lunasporangiospora selenospora</name>
    <dbReference type="NCBI Taxonomy" id="979761"/>
    <lineage>
        <taxon>Eukaryota</taxon>
        <taxon>Fungi</taxon>
        <taxon>Fungi incertae sedis</taxon>
        <taxon>Mucoromycota</taxon>
        <taxon>Mortierellomycotina</taxon>
        <taxon>Mortierellomycetes</taxon>
        <taxon>Mortierellales</taxon>
        <taxon>Mortierellaceae</taxon>
        <taxon>Lunasporangiospora</taxon>
    </lineage>
</organism>
<feature type="region of interest" description="Disordered" evidence="1">
    <location>
        <begin position="558"/>
        <end position="657"/>
    </location>
</feature>
<comment type="caution">
    <text evidence="2">The sequence shown here is derived from an EMBL/GenBank/DDBJ whole genome shotgun (WGS) entry which is preliminary data.</text>
</comment>
<feature type="region of interest" description="Disordered" evidence="1">
    <location>
        <begin position="1"/>
        <end position="172"/>
    </location>
</feature>
<feature type="region of interest" description="Disordered" evidence="1">
    <location>
        <begin position="1282"/>
        <end position="1502"/>
    </location>
</feature>
<feature type="compositionally biased region" description="Polar residues" evidence="1">
    <location>
        <begin position="455"/>
        <end position="468"/>
    </location>
</feature>
<dbReference type="EMBL" id="JAABOA010002119">
    <property type="protein sequence ID" value="KAF9580347.1"/>
    <property type="molecule type" value="Genomic_DNA"/>
</dbReference>
<feature type="compositionally biased region" description="Low complexity" evidence="1">
    <location>
        <begin position="1143"/>
        <end position="1153"/>
    </location>
</feature>
<gene>
    <name evidence="2" type="ORF">BGW38_003044</name>
</gene>
<keyword evidence="3" id="KW-1185">Reference proteome</keyword>
<feature type="compositionally biased region" description="Basic and acidic residues" evidence="1">
    <location>
        <begin position="73"/>
        <end position="82"/>
    </location>
</feature>
<dbReference type="Proteomes" id="UP000780801">
    <property type="component" value="Unassembled WGS sequence"/>
</dbReference>
<feature type="compositionally biased region" description="Basic and acidic residues" evidence="1">
    <location>
        <begin position="1394"/>
        <end position="1403"/>
    </location>
</feature>
<feature type="compositionally biased region" description="Pro residues" evidence="1">
    <location>
        <begin position="1"/>
        <end position="10"/>
    </location>
</feature>
<name>A0A9P6KD46_9FUNG</name>
<feature type="compositionally biased region" description="Basic residues" evidence="1">
    <location>
        <begin position="477"/>
        <end position="486"/>
    </location>
</feature>